<organism evidence="1 2">
    <name type="scientific">Reichenbachiella agariperforans</name>
    <dbReference type="NCBI Taxonomy" id="156994"/>
    <lineage>
        <taxon>Bacteria</taxon>
        <taxon>Pseudomonadati</taxon>
        <taxon>Bacteroidota</taxon>
        <taxon>Cytophagia</taxon>
        <taxon>Cytophagales</taxon>
        <taxon>Reichenbachiellaceae</taxon>
        <taxon>Reichenbachiella</taxon>
    </lineage>
</organism>
<sequence>MKNFRIVLFFIGALTFSCSDSDDNTVSLEDDAPDTCANTEVYDPNFTGTACCIQRNSDLSIGEIIEYEYFTNLTDPSIDWEVISGDIEIVSGSSSSVVTIRLGDSFTEGVINAQGISSENAALACGESVTIMRN</sequence>
<dbReference type="EMBL" id="FRAA01000001">
    <property type="protein sequence ID" value="SHJ51206.1"/>
    <property type="molecule type" value="Genomic_DNA"/>
</dbReference>
<gene>
    <name evidence="1" type="ORF">SAMN04488028_101353</name>
</gene>
<dbReference type="Proteomes" id="UP000184474">
    <property type="component" value="Unassembled WGS sequence"/>
</dbReference>
<reference evidence="2" key="1">
    <citation type="submission" date="2016-11" db="EMBL/GenBank/DDBJ databases">
        <authorList>
            <person name="Varghese N."/>
            <person name="Submissions S."/>
        </authorList>
    </citation>
    <scope>NUCLEOTIDE SEQUENCE [LARGE SCALE GENOMIC DNA]</scope>
    <source>
        <strain evidence="2">DSM 26134</strain>
    </source>
</reference>
<accession>A0A1M6JX11</accession>
<evidence type="ECO:0000313" key="1">
    <source>
        <dbReference type="EMBL" id="SHJ51206.1"/>
    </source>
</evidence>
<protein>
    <submittedName>
        <fullName evidence="1">Uncharacterized protein</fullName>
    </submittedName>
</protein>
<name>A0A1M6JX11_REIAG</name>
<dbReference type="PROSITE" id="PS51257">
    <property type="entry name" value="PROKAR_LIPOPROTEIN"/>
    <property type="match status" value="1"/>
</dbReference>
<evidence type="ECO:0000313" key="2">
    <source>
        <dbReference type="Proteomes" id="UP000184474"/>
    </source>
</evidence>
<keyword evidence="2" id="KW-1185">Reference proteome</keyword>
<dbReference type="AlphaFoldDB" id="A0A1M6JX11"/>
<proteinExistence type="predicted"/>